<dbReference type="Proteomes" id="UP001165083">
    <property type="component" value="Unassembled WGS sequence"/>
</dbReference>
<sequence>MVYDSPVVLPLAGTYISCIIPKLLNYEHLDTKYESDGDSPLHSHFIVEGDDDAIDVPDFNDIDDDADEDEDNEETVLVRGGNFVVSKRQHPPSPSFGDLLLSKRTHQSTPFEVCLNSIYICSYHASNAFTFSFTYFSQNIGLYSSFVGLEESLWLLWQLAITGESFLILSPHARTCSQAALAFTRLVGHPASSHLGSFCLFTKYERRQFDCPASVSRRLPTIFHSLRI</sequence>
<reference evidence="1" key="1">
    <citation type="submission" date="2023-04" db="EMBL/GenBank/DDBJ databases">
        <title>Phytophthora lilii NBRC 32176.</title>
        <authorList>
            <person name="Ichikawa N."/>
            <person name="Sato H."/>
            <person name="Tonouchi N."/>
        </authorList>
    </citation>
    <scope>NUCLEOTIDE SEQUENCE</scope>
    <source>
        <strain evidence="1">NBRC 32176</strain>
    </source>
</reference>
<gene>
    <name evidence="1" type="ORF">Plil01_000313100</name>
</gene>
<evidence type="ECO:0000313" key="2">
    <source>
        <dbReference type="Proteomes" id="UP001165083"/>
    </source>
</evidence>
<dbReference type="AlphaFoldDB" id="A0A9W6TH08"/>
<name>A0A9W6TH08_9STRA</name>
<accession>A0A9W6TH08</accession>
<comment type="caution">
    <text evidence="1">The sequence shown here is derived from an EMBL/GenBank/DDBJ whole genome shotgun (WGS) entry which is preliminary data.</text>
</comment>
<dbReference type="EMBL" id="BSXW01000124">
    <property type="protein sequence ID" value="GMF12532.1"/>
    <property type="molecule type" value="Genomic_DNA"/>
</dbReference>
<dbReference type="OrthoDB" id="10265409at2759"/>
<evidence type="ECO:0000313" key="1">
    <source>
        <dbReference type="EMBL" id="GMF12532.1"/>
    </source>
</evidence>
<keyword evidence="2" id="KW-1185">Reference proteome</keyword>
<protein>
    <submittedName>
        <fullName evidence="1">Unnamed protein product</fullName>
    </submittedName>
</protein>
<proteinExistence type="predicted"/>
<organism evidence="1 2">
    <name type="scientific">Phytophthora lilii</name>
    <dbReference type="NCBI Taxonomy" id="2077276"/>
    <lineage>
        <taxon>Eukaryota</taxon>
        <taxon>Sar</taxon>
        <taxon>Stramenopiles</taxon>
        <taxon>Oomycota</taxon>
        <taxon>Peronosporomycetes</taxon>
        <taxon>Peronosporales</taxon>
        <taxon>Peronosporaceae</taxon>
        <taxon>Phytophthora</taxon>
    </lineage>
</organism>